<dbReference type="Proteomes" id="UP000798662">
    <property type="component" value="Chromosome 1"/>
</dbReference>
<protein>
    <submittedName>
        <fullName evidence="1">Uncharacterized protein</fullName>
    </submittedName>
</protein>
<evidence type="ECO:0000313" key="1">
    <source>
        <dbReference type="EMBL" id="KAK1858063.1"/>
    </source>
</evidence>
<keyword evidence="2" id="KW-1185">Reference proteome</keyword>
<evidence type="ECO:0000313" key="2">
    <source>
        <dbReference type="Proteomes" id="UP000798662"/>
    </source>
</evidence>
<reference evidence="1" key="1">
    <citation type="submission" date="2019-11" db="EMBL/GenBank/DDBJ databases">
        <title>Nori genome reveals adaptations in red seaweeds to the harsh intertidal environment.</title>
        <authorList>
            <person name="Wang D."/>
            <person name="Mao Y."/>
        </authorList>
    </citation>
    <scope>NUCLEOTIDE SEQUENCE</scope>
    <source>
        <tissue evidence="1">Gametophyte</tissue>
    </source>
</reference>
<name>A0ACC3BKD0_PYRYE</name>
<comment type="caution">
    <text evidence="1">The sequence shown here is derived from an EMBL/GenBank/DDBJ whole genome shotgun (WGS) entry which is preliminary data.</text>
</comment>
<accession>A0ACC3BKD0</accession>
<gene>
    <name evidence="1" type="ORF">I4F81_000677</name>
</gene>
<proteinExistence type="predicted"/>
<dbReference type="EMBL" id="CM020618">
    <property type="protein sequence ID" value="KAK1858063.1"/>
    <property type="molecule type" value="Genomic_DNA"/>
</dbReference>
<organism evidence="1 2">
    <name type="scientific">Pyropia yezoensis</name>
    <name type="common">Susabi-nori</name>
    <name type="synonym">Porphyra yezoensis</name>
    <dbReference type="NCBI Taxonomy" id="2788"/>
    <lineage>
        <taxon>Eukaryota</taxon>
        <taxon>Rhodophyta</taxon>
        <taxon>Bangiophyceae</taxon>
        <taxon>Bangiales</taxon>
        <taxon>Bangiaceae</taxon>
        <taxon>Pyropia</taxon>
    </lineage>
</organism>
<sequence>MTRRALVAAAAAAAAGAAVAAAAIPAAAAAPPCAPADAVCWNAVALRLTNDVRARRGGGRVPPLAAGSVAALANAGAHAAAMATRLGMVHQNLRAAAAAIGCGAFVSGENIAQAPSGMAGADNPAALCVRMWEDSPPHLANILEARNKEMAFGVYASAAKGVWSTGRA</sequence>